<keyword evidence="3" id="KW-0804">Transcription</keyword>
<dbReference type="EMBL" id="CP104965">
    <property type="protein sequence ID" value="UXN70604.1"/>
    <property type="molecule type" value="Genomic_DNA"/>
</dbReference>
<keyword evidence="1" id="KW-0805">Transcription regulation</keyword>
<dbReference type="PANTHER" id="PTHR30055:SF223">
    <property type="entry name" value="HTH-TYPE TRANSCRIPTIONAL REGULATOR UIDR"/>
    <property type="match status" value="1"/>
</dbReference>
<evidence type="ECO:0000256" key="2">
    <source>
        <dbReference type="ARBA" id="ARBA00023125"/>
    </source>
</evidence>
<evidence type="ECO:0000256" key="1">
    <source>
        <dbReference type="ARBA" id="ARBA00023015"/>
    </source>
</evidence>
<dbReference type="RefSeq" id="WP_262169736.1">
    <property type="nucleotide sequence ID" value="NZ_CP104965.1"/>
</dbReference>
<dbReference type="SUPFAM" id="SSF48498">
    <property type="entry name" value="Tetracyclin repressor-like, C-terminal domain"/>
    <property type="match status" value="1"/>
</dbReference>
<dbReference type="PANTHER" id="PTHR30055">
    <property type="entry name" value="HTH-TYPE TRANSCRIPTIONAL REGULATOR RUTR"/>
    <property type="match status" value="1"/>
</dbReference>
<dbReference type="PRINTS" id="PR00455">
    <property type="entry name" value="HTHTETR"/>
</dbReference>
<feature type="domain" description="HTH tetR-type" evidence="5">
    <location>
        <begin position="13"/>
        <end position="73"/>
    </location>
</feature>
<dbReference type="SUPFAM" id="SSF46689">
    <property type="entry name" value="Homeodomain-like"/>
    <property type="match status" value="1"/>
</dbReference>
<feature type="DNA-binding region" description="H-T-H motif" evidence="4">
    <location>
        <begin position="36"/>
        <end position="55"/>
    </location>
</feature>
<reference evidence="6 7" key="1">
    <citation type="submission" date="2022-09" db="EMBL/GenBank/DDBJ databases">
        <title>Interaction between co-microsymbionts with complementary sets of symbiotic genes in legume-rhizobium systems.</title>
        <authorList>
            <person name="Safronova V."/>
            <person name="Sazanova A."/>
            <person name="Afonin A."/>
            <person name="Chirak E."/>
        </authorList>
    </citation>
    <scope>NUCLEOTIDE SEQUENCE [LARGE SCALE GENOMIC DNA]</scope>
    <source>
        <strain evidence="6 7">A18/4-1</strain>
    </source>
</reference>
<dbReference type="Gene3D" id="1.10.357.10">
    <property type="entry name" value="Tetracycline Repressor, domain 2"/>
    <property type="match status" value="1"/>
</dbReference>
<keyword evidence="2 4" id="KW-0238">DNA-binding</keyword>
<dbReference type="InterPro" id="IPR050109">
    <property type="entry name" value="HTH-type_TetR-like_transc_reg"/>
</dbReference>
<dbReference type="InterPro" id="IPR001647">
    <property type="entry name" value="HTH_TetR"/>
</dbReference>
<proteinExistence type="predicted"/>
<dbReference type="InterPro" id="IPR011075">
    <property type="entry name" value="TetR_C"/>
</dbReference>
<dbReference type="InterPro" id="IPR009057">
    <property type="entry name" value="Homeodomain-like_sf"/>
</dbReference>
<sequence length="215" mass="23715">MTETPKKFRRRAEARPDEVLDAALAVFVEKGYAAAKVDEVARRAGVSKGTVYLYFPSKEALIEGIVRRAVAPIALRALPDLETYEGDPRVPITMLLTVLIQQLARPEAIAVPKLILREVLSFPFIATFYRNEVLDKVMPALVRLIRRGVDSGTLRKVDPELTVRSIIGPLLAHVALGELFGIMPEGGDLALDRFVANHLDILFHGISTQPAEARP</sequence>
<organism evidence="6 7">
    <name type="scientific">Devosia neptuniae</name>
    <dbReference type="NCBI Taxonomy" id="191302"/>
    <lineage>
        <taxon>Bacteria</taxon>
        <taxon>Pseudomonadati</taxon>
        <taxon>Pseudomonadota</taxon>
        <taxon>Alphaproteobacteria</taxon>
        <taxon>Hyphomicrobiales</taxon>
        <taxon>Devosiaceae</taxon>
        <taxon>Devosia</taxon>
    </lineage>
</organism>
<dbReference type="PROSITE" id="PS50977">
    <property type="entry name" value="HTH_TETR_2"/>
    <property type="match status" value="1"/>
</dbReference>
<keyword evidence="7" id="KW-1185">Reference proteome</keyword>
<dbReference type="Pfam" id="PF16859">
    <property type="entry name" value="TetR_C_11"/>
    <property type="match status" value="1"/>
</dbReference>
<protein>
    <submittedName>
        <fullName evidence="6">TetR/AcrR family transcriptional regulator</fullName>
    </submittedName>
</protein>
<gene>
    <name evidence="6" type="ORF">N8A98_05280</name>
</gene>
<evidence type="ECO:0000313" key="6">
    <source>
        <dbReference type="EMBL" id="UXN70604.1"/>
    </source>
</evidence>
<evidence type="ECO:0000256" key="4">
    <source>
        <dbReference type="PROSITE-ProRule" id="PRU00335"/>
    </source>
</evidence>
<name>A0ABY6CEI6_9HYPH</name>
<dbReference type="Proteomes" id="UP001061862">
    <property type="component" value="Chromosome"/>
</dbReference>
<dbReference type="InterPro" id="IPR036271">
    <property type="entry name" value="Tet_transcr_reg_TetR-rel_C_sf"/>
</dbReference>
<dbReference type="Pfam" id="PF00440">
    <property type="entry name" value="TetR_N"/>
    <property type="match status" value="1"/>
</dbReference>
<evidence type="ECO:0000259" key="5">
    <source>
        <dbReference type="PROSITE" id="PS50977"/>
    </source>
</evidence>
<evidence type="ECO:0000256" key="3">
    <source>
        <dbReference type="ARBA" id="ARBA00023163"/>
    </source>
</evidence>
<evidence type="ECO:0000313" key="7">
    <source>
        <dbReference type="Proteomes" id="UP001061862"/>
    </source>
</evidence>
<accession>A0ABY6CEI6</accession>